<feature type="compositionally biased region" description="Acidic residues" evidence="2">
    <location>
        <begin position="2260"/>
        <end position="2285"/>
    </location>
</feature>
<evidence type="ECO:0000256" key="1">
    <source>
        <dbReference type="SAM" id="Coils"/>
    </source>
</evidence>
<accession>A0AAV7Z697</accession>
<sequence length="2591" mass="303872">MSKEKNKMDTILNTFLTQIGGLLYYRECQNQKHGLHDPNLPSIPEKILKFVKVAHKIEKSQTNSFAITKHLGTLQQKVIKCSDRYIVPIINHLAPILTMDIYGYDITTKKRKKKKKPKTVAKSSLPSTSSSLKNPNEKQFDKTPQFFVLQTYQKCLEALKEEQVSVLSQIKPKVVQDIFAHLDVIHSESVRSCANKCLSIFSKLEGHFDNITSLFNAKLSQKLNKKMSRSIVTYEIAIKTLDFSLSNQKRSDLSAKFLENYSTVIKKIERGIHRLEICKTLVNVYGQVFPNSSLVESDKGEKLKQKYLNKLEKDNKKIFISLNRSFESCFETVKKWSKKNKYQEFCYECLVGMVNTSSYLFSYCSSGRKKSKKKGIELLMLLENGIKGKETRLYCLNFINILIKNLNAEFLKLEMPNFTKLMREFFELLFVDQFKKVQKFHLEEIESIGHITYEIGKRNIPFGIEIIKDNLIKEKFRLDYKISLCKALGLLAEFNPAEVTKYSISIFPIIENIVFQTNFPNEQAKINHDLLLKYAFKTFPIIFPTNRNDVIKFMQVVFLYAIGIRPNLVGNTDVDEEFGDSLSDNVEVKIPMAGENYEFDYLQIESIQDEAILTVKRYLLIPFNEGNKGQNFYQMFEPLLQIFENLWFFINSNNIYKNDYKNLIKFLQLIQIILQSFANYLNSSIKKKFKPKFKYKNWKNLKEKFLSLSIVWLCHPTIMIRKKILDILKLFNNDIFLQFEKRLKNLEDDQINQKLKKKKKINSSETEEEEEEEENEDDDKVKEEEKDDEEGKKRTKKKSLLKKPTLSTTSESDSNDDKQSKEYSERLHPTDGEEIYQNEKKNFYDQIKNDKTLLKNLICIIEKISIQYFDQQYIQEFSKWFRLNYHNYQTIFCWTWNTICDNVIDEQLIENNVNLFLNNENSFISYLILMLIGSINIKSNEFINWNGLGLVNKKHGSKSKKKSKNKNKNKKHPNQSEKRHLKKKKQLALSQAIFGIQFVTIQRCNPVYTRNDLDISYPHLANFFKLLYYFIQEHFQLIKRLKSFFTNFSKNTIITFFQYYKKLELERQFGHHVDNQKLEKLIIPKYYTNNEFLIIFTHCLNILPMKFLINSTSVNEILSDLFYVWTDSNFNLLIQQTSNIQLLILNILYNYLIKTIILTIDGKDKENSKEDKGNGKVIKKKKKKKKDIEKEQLNFSKGFAFNVKNSQSKIIKLIIKIVKNINHEEKQDEEKANNGQQQKNDILDFDHLKKKKKKSKLARLDETLKTIQIQDQVLLNNYYSIELINYQNILKKSQNIKLKKITQKEKNVIEKISKLDVLIALRRQLLDISLNLINHLISLNPINDQFFKLQLAQFFNANLHKYLFLQKIILKTMINFLKMNTDTVEIFVYLSSLPNFYSVIFPSKISDLKQLAIASSNSKKKKNKREKDTEKENENDKDQGQDKNTEEKKGNDKEKDIEIEIEKGDGIKKNNRAASIYKKALSRGKVKLTKRNFTLIYYNTLVRNITHDPNDWIKNPKIEIPQLFHILFLHLCSPVDATRVLSNELLISLSRINDNPIHPGENQLKSLSAISSNNFRIYFKIVKNYGNSLAKLYPQYTLPLLQYSSKFFSLFSLQMKSNLLKCFNNFLFNFQSFVDFANIDNNGIPFQILASLFEISKYCFNNELLESEIETIWNSLLNLENFERKEQKTKKSFLLRLIYNFLLKKLNNEFKKLDNKGQTKENKDNIVKQSVRKEKTTPNTSSKKKPKAKSSKGSKASKGSKTSKTAMDEKQKNEKKTQTSQQTPTTQKNANDQINKEIVYLSKMIFLFLSRNDPILTLNYLINLLPTYPNPPDKYSDFVQHVNNRTSPQSKNVKSVYYLLDDIIFENGKDCIPHLVTLLHYCFLNPEVNSKSFDTKLNLLPSLIHSIGIRYSKNLEEQLFAERVLHLYFLNPCNLNVSNIPNLFFKKDVYQNKLDYKLYSESELAETKDAKTFNNQIRAIIKIFKSFDSSVVENLSQRAFNCAIKTKITTLAEKSFQVFFVINEKFSIDIIKKLSLTEIDLLQNNIPLSKFLINSFTQLISENPEKITDFESWSILIRLSNIFLFINSICMFKQGLEFLNLIFQSQKNNLLKFSDDLKLFWSNQISKQKPRAPPRLPEKRIPKELENIPKKKLPKIPKKKLPKVPTIEKVDDMEKEEEKEEEEEEEEEEEKEDEEEEEENGEEDDEEEENGEEEGSSEKEKESENSDESEKDESEDSESKKEEEGSDSEPSIPDYPSDFDKDENEDEEEEETDEDEEEEEEEEGNDLIKSMESSETESGNEEEIKQIINKPPPRRIVMNIGTTMHDVSLLAGPIIKVLWKGFTDEKLFKPALNVLKSFWLIFQKDLTSINNLFLSHLMFLIPLQFLCKIETKENIIKQFNELIEQSNNRFSNLINQFLDVFKIEDQNKYYAEYWKLFQENFPGKNQFSLILQGFSFLLQELDQENTTLRTILMDLLPSLLKVYDFSYSKNEFLRLLYFTNYFAYVADSDLAKSSEVLFNTLLTNLPSGFENNMVFNYTTPIPSFEKILGLIEALEIEDIVRLNKDPKKVSLYRSNPQFIKAWQTILNLLRK</sequence>
<feature type="compositionally biased region" description="Low complexity" evidence="2">
    <location>
        <begin position="1753"/>
        <end position="1765"/>
    </location>
</feature>
<dbReference type="SUPFAM" id="SSF48371">
    <property type="entry name" value="ARM repeat"/>
    <property type="match status" value="1"/>
</dbReference>
<feature type="compositionally biased region" description="Basic and acidic residues" evidence="2">
    <location>
        <begin position="1425"/>
        <end position="1457"/>
    </location>
</feature>
<dbReference type="PANTHER" id="PTHR23280:SF21">
    <property type="entry name" value="PROTEIN 4.1 HOMOLOG"/>
    <property type="match status" value="1"/>
</dbReference>
<feature type="compositionally biased region" description="Basic and acidic residues" evidence="2">
    <location>
        <begin position="1766"/>
        <end position="1777"/>
    </location>
</feature>
<feature type="compositionally biased region" description="Basic and acidic residues" evidence="2">
    <location>
        <begin position="1717"/>
        <end position="1736"/>
    </location>
</feature>
<feature type="compositionally biased region" description="Basic residues" evidence="2">
    <location>
        <begin position="2150"/>
        <end position="2162"/>
    </location>
</feature>
<feature type="compositionally biased region" description="Low complexity" evidence="2">
    <location>
        <begin position="1778"/>
        <end position="1788"/>
    </location>
</feature>
<evidence type="ECO:0000256" key="2">
    <source>
        <dbReference type="SAM" id="MobiDB-lite"/>
    </source>
</evidence>
<feature type="region of interest" description="Disordered" evidence="2">
    <location>
        <begin position="953"/>
        <end position="981"/>
    </location>
</feature>
<proteinExistence type="predicted"/>
<gene>
    <name evidence="3" type="ORF">M0812_16775</name>
</gene>
<feature type="compositionally biased region" description="Basic and acidic residues" evidence="2">
    <location>
        <begin position="815"/>
        <end position="835"/>
    </location>
</feature>
<feature type="coiled-coil region" evidence="1">
    <location>
        <begin position="2389"/>
        <end position="2416"/>
    </location>
</feature>
<feature type="compositionally biased region" description="Low complexity" evidence="2">
    <location>
        <begin position="802"/>
        <end position="811"/>
    </location>
</feature>
<feature type="region of interest" description="Disordered" evidence="2">
    <location>
        <begin position="1417"/>
        <end position="1457"/>
    </location>
</feature>
<reference evidence="3" key="1">
    <citation type="submission" date="2022-08" db="EMBL/GenBank/DDBJ databases">
        <title>Novel sulphate-reducing endosymbionts in the free-living metamonad Anaeramoeba.</title>
        <authorList>
            <person name="Jerlstrom-Hultqvist J."/>
            <person name="Cepicka I."/>
            <person name="Gallot-Lavallee L."/>
            <person name="Salas-Leiva D."/>
            <person name="Curtis B.A."/>
            <person name="Zahonova K."/>
            <person name="Pipaliya S."/>
            <person name="Dacks J."/>
            <person name="Roger A.J."/>
        </authorList>
    </citation>
    <scope>NUCLEOTIDE SEQUENCE</scope>
    <source>
        <strain evidence="3">Busselton2</strain>
    </source>
</reference>
<dbReference type="InterPro" id="IPR016024">
    <property type="entry name" value="ARM-type_fold"/>
</dbReference>
<feature type="region of interest" description="Disordered" evidence="2">
    <location>
        <begin position="113"/>
        <end position="138"/>
    </location>
</feature>
<organism evidence="3 4">
    <name type="scientific">Anaeramoeba flamelloides</name>
    <dbReference type="NCBI Taxonomy" id="1746091"/>
    <lineage>
        <taxon>Eukaryota</taxon>
        <taxon>Metamonada</taxon>
        <taxon>Anaeramoebidae</taxon>
        <taxon>Anaeramoeba</taxon>
    </lineage>
</organism>
<dbReference type="GO" id="GO:0031032">
    <property type="term" value="P:actomyosin structure organization"/>
    <property type="evidence" value="ECO:0007669"/>
    <property type="project" value="TreeGrafter"/>
</dbReference>
<feature type="region of interest" description="Disordered" evidence="2">
    <location>
        <begin position="2128"/>
        <end position="2310"/>
    </location>
</feature>
<evidence type="ECO:0000313" key="4">
    <source>
        <dbReference type="Proteomes" id="UP001146793"/>
    </source>
</evidence>
<feature type="compositionally biased region" description="Acidic residues" evidence="2">
    <location>
        <begin position="765"/>
        <end position="778"/>
    </location>
</feature>
<feature type="compositionally biased region" description="Basic and acidic residues" evidence="2">
    <location>
        <begin position="779"/>
        <end position="792"/>
    </location>
</feature>
<feature type="compositionally biased region" description="Acidic residues" evidence="2">
    <location>
        <begin position="2225"/>
        <end position="2236"/>
    </location>
</feature>
<keyword evidence="3" id="KW-0346">Stress response</keyword>
<dbReference type="GO" id="GO:0005856">
    <property type="term" value="C:cytoskeleton"/>
    <property type="evidence" value="ECO:0007669"/>
    <property type="project" value="TreeGrafter"/>
</dbReference>
<feature type="compositionally biased region" description="Basic and acidic residues" evidence="2">
    <location>
        <begin position="2136"/>
        <end position="2149"/>
    </location>
</feature>
<evidence type="ECO:0000313" key="3">
    <source>
        <dbReference type="EMBL" id="KAJ3437611.1"/>
    </source>
</evidence>
<feature type="region of interest" description="Disordered" evidence="2">
    <location>
        <begin position="1717"/>
        <end position="1790"/>
    </location>
</feature>
<feature type="compositionally biased region" description="Low complexity" evidence="2">
    <location>
        <begin position="120"/>
        <end position="134"/>
    </location>
</feature>
<feature type="compositionally biased region" description="Basic residues" evidence="2">
    <location>
        <begin position="1742"/>
        <end position="1752"/>
    </location>
</feature>
<feature type="region of interest" description="Disordered" evidence="2">
    <location>
        <begin position="754"/>
        <end position="835"/>
    </location>
</feature>
<protein>
    <submittedName>
        <fullName evidence="3">Heat shock protein</fullName>
    </submittedName>
</protein>
<feature type="compositionally biased region" description="Acidic residues" evidence="2">
    <location>
        <begin position="2173"/>
        <end position="2215"/>
    </location>
</feature>
<dbReference type="EMBL" id="JANTQA010000033">
    <property type="protein sequence ID" value="KAJ3437611.1"/>
    <property type="molecule type" value="Genomic_DNA"/>
</dbReference>
<dbReference type="Proteomes" id="UP001146793">
    <property type="component" value="Unassembled WGS sequence"/>
</dbReference>
<name>A0AAV7Z697_9EUKA</name>
<dbReference type="PANTHER" id="PTHR23280">
    <property type="entry name" value="4.1 G PROTEIN"/>
    <property type="match status" value="1"/>
</dbReference>
<keyword evidence="1" id="KW-0175">Coiled coil</keyword>
<comment type="caution">
    <text evidence="3">The sequence shown here is derived from an EMBL/GenBank/DDBJ whole genome shotgun (WGS) entry which is preliminary data.</text>
</comment>